<proteinExistence type="predicted"/>
<gene>
    <name evidence="1" type="ORF">Pmani_028257</name>
</gene>
<sequence length="87" mass="9524">MNERGKKSKVLKAHPAHIVTREDSALLQSVEGSHGGNTLLFISIPTGDLTDVFIIPVFRPFSVLGLMFESIMTSGKERGLRNMPEDG</sequence>
<accession>A0AAE1P0H0</accession>
<keyword evidence="2" id="KW-1185">Reference proteome</keyword>
<protein>
    <submittedName>
        <fullName evidence="1">Uncharacterized protein</fullName>
    </submittedName>
</protein>
<evidence type="ECO:0000313" key="1">
    <source>
        <dbReference type="EMBL" id="KAK4299473.1"/>
    </source>
</evidence>
<organism evidence="1 2">
    <name type="scientific">Petrolisthes manimaculis</name>
    <dbReference type="NCBI Taxonomy" id="1843537"/>
    <lineage>
        <taxon>Eukaryota</taxon>
        <taxon>Metazoa</taxon>
        <taxon>Ecdysozoa</taxon>
        <taxon>Arthropoda</taxon>
        <taxon>Crustacea</taxon>
        <taxon>Multicrustacea</taxon>
        <taxon>Malacostraca</taxon>
        <taxon>Eumalacostraca</taxon>
        <taxon>Eucarida</taxon>
        <taxon>Decapoda</taxon>
        <taxon>Pleocyemata</taxon>
        <taxon>Anomura</taxon>
        <taxon>Galatheoidea</taxon>
        <taxon>Porcellanidae</taxon>
        <taxon>Petrolisthes</taxon>
    </lineage>
</organism>
<evidence type="ECO:0000313" key="2">
    <source>
        <dbReference type="Proteomes" id="UP001292094"/>
    </source>
</evidence>
<dbReference type="EMBL" id="JAWZYT010003234">
    <property type="protein sequence ID" value="KAK4299473.1"/>
    <property type="molecule type" value="Genomic_DNA"/>
</dbReference>
<dbReference type="AlphaFoldDB" id="A0AAE1P0H0"/>
<dbReference type="Proteomes" id="UP001292094">
    <property type="component" value="Unassembled WGS sequence"/>
</dbReference>
<comment type="caution">
    <text evidence="1">The sequence shown here is derived from an EMBL/GenBank/DDBJ whole genome shotgun (WGS) entry which is preliminary data.</text>
</comment>
<reference evidence="1" key="1">
    <citation type="submission" date="2023-11" db="EMBL/GenBank/DDBJ databases">
        <title>Genome assemblies of two species of porcelain crab, Petrolisthes cinctipes and Petrolisthes manimaculis (Anomura: Porcellanidae).</title>
        <authorList>
            <person name="Angst P."/>
        </authorList>
    </citation>
    <scope>NUCLEOTIDE SEQUENCE</scope>
    <source>
        <strain evidence="1">PB745_02</strain>
        <tissue evidence="1">Gill</tissue>
    </source>
</reference>
<name>A0AAE1P0H0_9EUCA</name>